<dbReference type="Pfam" id="PF04165">
    <property type="entry name" value="DUF401"/>
    <property type="match status" value="1"/>
</dbReference>
<reference evidence="2" key="2">
    <citation type="submission" date="2023-03" db="EMBL/GenBank/DDBJ databases">
        <authorList>
            <person name="Zhang Z."/>
        </authorList>
    </citation>
    <scope>NUCLEOTIDE SEQUENCE</scope>
    <source>
        <strain evidence="2">DSA</strain>
    </source>
</reference>
<comment type="caution">
    <text evidence="2">The sequence shown here is derived from an EMBL/GenBank/DDBJ whole genome shotgun (WGS) entry which is preliminary data.</text>
</comment>
<reference evidence="2" key="1">
    <citation type="journal article" date="2023" name="J. Hazard. Mater.">
        <title>Anaerobic biodegradation of pyrene and benzo[a]pyrene by a new sulfate-reducing Desulforamulus aquiferis strain DSA.</title>
        <authorList>
            <person name="Zhang Z."/>
            <person name="Sun J."/>
            <person name="Gong X."/>
            <person name="Wang C."/>
            <person name="Wang H."/>
        </authorList>
    </citation>
    <scope>NUCLEOTIDE SEQUENCE</scope>
    <source>
        <strain evidence="2">DSA</strain>
    </source>
</reference>
<keyword evidence="1" id="KW-0812">Transmembrane</keyword>
<dbReference type="InterPro" id="IPR007294">
    <property type="entry name" value="DUF401"/>
</dbReference>
<keyword evidence="3" id="KW-1185">Reference proteome</keyword>
<proteinExistence type="predicted"/>
<sequence length="409" mass="44530">MVAILKILLVFSLIIILLRKRISLGTTMLVSSGLLGLLFGLGPAPLLKQFFLTLIHPATISLISALVLIMILESVMRNTGMLKAMTDSLLKLPLNPLVLIASIPAIIGFLPSAGGARFSAPLVDQATSNMSFQPEDKVFINYWFRHMWEYCLPLYPGLLLAAHISGVPLGTLILWQWPFAVIWALLGYWYIFRPFGGDKEAAAATEAGTEALPKQEEGHSLMDLIKTTWPLWCTVLLVLAHVSIVISIIGVLLLLIIQKRYPLQPLIKTIFEPLTARIVFLTWGTLAFKDVLEASGAVNQLSSAISSFGFSPVIILILLPLAVGMLTGLLQACIGVSFPLVMSFIEPSGAYVMLAYISGVAGVMISPVHLCLVLSIEYFKADFTRSYKPLLMPSLLVVGIALGAFAVLR</sequence>
<organism evidence="2 3">
    <name type="scientific">Desulforamulus aquiferis</name>
    <dbReference type="NCBI Taxonomy" id="1397668"/>
    <lineage>
        <taxon>Bacteria</taxon>
        <taxon>Bacillati</taxon>
        <taxon>Bacillota</taxon>
        <taxon>Clostridia</taxon>
        <taxon>Eubacteriales</taxon>
        <taxon>Peptococcaceae</taxon>
        <taxon>Desulforamulus</taxon>
    </lineage>
</organism>
<protein>
    <submittedName>
        <fullName evidence="2">DUF401 family protein</fullName>
    </submittedName>
</protein>
<evidence type="ECO:0000313" key="2">
    <source>
        <dbReference type="EMBL" id="MDO7787948.1"/>
    </source>
</evidence>
<feature type="transmembrane region" description="Helical" evidence="1">
    <location>
        <begin position="92"/>
        <end position="113"/>
    </location>
</feature>
<feature type="transmembrane region" description="Helical" evidence="1">
    <location>
        <begin position="229"/>
        <end position="257"/>
    </location>
</feature>
<dbReference type="EMBL" id="JARPTC010000017">
    <property type="protein sequence ID" value="MDO7787948.1"/>
    <property type="molecule type" value="Genomic_DNA"/>
</dbReference>
<feature type="transmembrane region" description="Helical" evidence="1">
    <location>
        <begin position="49"/>
        <end position="72"/>
    </location>
</feature>
<evidence type="ECO:0000256" key="1">
    <source>
        <dbReference type="SAM" id="Phobius"/>
    </source>
</evidence>
<dbReference type="PANTHER" id="PTHR39556:SF1">
    <property type="entry name" value="PROTEIN, PUTATIVE-RELATED"/>
    <property type="match status" value="1"/>
</dbReference>
<dbReference type="Proteomes" id="UP001172911">
    <property type="component" value="Unassembled WGS sequence"/>
</dbReference>
<keyword evidence="1" id="KW-1133">Transmembrane helix</keyword>
<evidence type="ECO:0000313" key="3">
    <source>
        <dbReference type="Proteomes" id="UP001172911"/>
    </source>
</evidence>
<feature type="transmembrane region" description="Helical" evidence="1">
    <location>
        <begin position="308"/>
        <end position="341"/>
    </location>
</feature>
<dbReference type="RefSeq" id="WP_304543430.1">
    <property type="nucleotide sequence ID" value="NZ_JARPTC010000017.1"/>
</dbReference>
<name>A0AAW7ZF96_9FIRM</name>
<feature type="transmembrane region" description="Helical" evidence="1">
    <location>
        <begin position="353"/>
        <end position="378"/>
    </location>
</feature>
<feature type="transmembrane region" description="Helical" evidence="1">
    <location>
        <begin position="172"/>
        <end position="191"/>
    </location>
</feature>
<feature type="transmembrane region" description="Helical" evidence="1">
    <location>
        <begin position="390"/>
        <end position="408"/>
    </location>
</feature>
<keyword evidence="1" id="KW-0472">Membrane</keyword>
<accession>A0AAW7ZF96</accession>
<dbReference type="AlphaFoldDB" id="A0AAW7ZF96"/>
<dbReference type="PANTHER" id="PTHR39556">
    <property type="entry name" value="PROTEIN, PUTATIVE-RELATED"/>
    <property type="match status" value="1"/>
</dbReference>
<gene>
    <name evidence="2" type="ORF">P6N53_12020</name>
</gene>